<dbReference type="PANTHER" id="PTHR23090:SF9">
    <property type="entry name" value="GLUTAMINE-DEPENDENT NAD(+) SYNTHETASE"/>
    <property type="match status" value="1"/>
</dbReference>
<evidence type="ECO:0000256" key="1">
    <source>
        <dbReference type="ARBA" id="ARBA00005188"/>
    </source>
</evidence>
<dbReference type="SUPFAM" id="SSF56317">
    <property type="entry name" value="Carbon-nitrogen hydrolase"/>
    <property type="match status" value="1"/>
</dbReference>
<dbReference type="GO" id="GO:0005524">
    <property type="term" value="F:ATP binding"/>
    <property type="evidence" value="ECO:0007669"/>
    <property type="project" value="UniProtKB-UniRule"/>
</dbReference>
<comment type="pathway">
    <text evidence="1 7 8">Cofactor biosynthesis; NAD(+) biosynthesis; NAD(+) from deamido-NAD(+) (L-Gln route): step 1/1.</text>
</comment>
<evidence type="ECO:0000256" key="6">
    <source>
        <dbReference type="ARBA" id="ARBA00023027"/>
    </source>
</evidence>
<feature type="binding site" evidence="7">
    <location>
        <position position="118"/>
    </location>
    <ligand>
        <name>L-glutamine</name>
        <dbReference type="ChEBI" id="CHEBI:58359"/>
    </ligand>
</feature>
<keyword evidence="5 7" id="KW-0067">ATP-binding</keyword>
<feature type="binding site" evidence="7">
    <location>
        <position position="184"/>
    </location>
    <ligand>
        <name>L-glutamine</name>
        <dbReference type="ChEBI" id="CHEBI:58359"/>
    </ligand>
</feature>
<evidence type="ECO:0000256" key="10">
    <source>
        <dbReference type="RuleBase" id="RU003811"/>
    </source>
</evidence>
<evidence type="ECO:0000313" key="13">
    <source>
        <dbReference type="Proteomes" id="UP000318307"/>
    </source>
</evidence>
<dbReference type="InterPro" id="IPR003010">
    <property type="entry name" value="C-N_Hydrolase"/>
</dbReference>
<dbReference type="PROSITE" id="PS00920">
    <property type="entry name" value="NITRIL_CHT_1"/>
    <property type="match status" value="1"/>
</dbReference>
<comment type="caution">
    <text evidence="7">Lacks conserved residue(s) required for the propagation of feature annotation.</text>
</comment>
<protein>
    <recommendedName>
        <fullName evidence="7 8">Glutamine-dependent NAD(+) synthetase</fullName>
        <ecNumber evidence="7 8">6.3.5.1</ecNumber>
    </recommendedName>
    <alternativeName>
        <fullName evidence="7 8">NAD(+) synthase [glutamine-hydrolyzing]</fullName>
    </alternativeName>
</protein>
<dbReference type="InterPro" id="IPR036526">
    <property type="entry name" value="C-N_Hydrolase_sf"/>
</dbReference>
<evidence type="ECO:0000256" key="3">
    <source>
        <dbReference type="ARBA" id="ARBA00022598"/>
    </source>
</evidence>
<dbReference type="InterPro" id="IPR003694">
    <property type="entry name" value="NAD_synthase"/>
</dbReference>
<evidence type="ECO:0000256" key="7">
    <source>
        <dbReference type="HAMAP-Rule" id="MF_02090"/>
    </source>
</evidence>
<dbReference type="Proteomes" id="UP000318307">
    <property type="component" value="Unassembled WGS sequence"/>
</dbReference>
<keyword evidence="13" id="KW-1185">Reference proteome</keyword>
<comment type="catalytic activity">
    <reaction evidence="7 8">
        <text>deamido-NAD(+) + L-glutamine + ATP + H2O = L-glutamate + AMP + diphosphate + NAD(+) + H(+)</text>
        <dbReference type="Rhea" id="RHEA:24384"/>
        <dbReference type="ChEBI" id="CHEBI:15377"/>
        <dbReference type="ChEBI" id="CHEBI:15378"/>
        <dbReference type="ChEBI" id="CHEBI:29985"/>
        <dbReference type="ChEBI" id="CHEBI:30616"/>
        <dbReference type="ChEBI" id="CHEBI:33019"/>
        <dbReference type="ChEBI" id="CHEBI:57540"/>
        <dbReference type="ChEBI" id="CHEBI:58359"/>
        <dbReference type="ChEBI" id="CHEBI:58437"/>
        <dbReference type="ChEBI" id="CHEBI:456215"/>
        <dbReference type="EC" id="6.3.5.1"/>
    </reaction>
</comment>
<dbReference type="NCBIfam" id="NF010588">
    <property type="entry name" value="PRK13981.1"/>
    <property type="match status" value="1"/>
</dbReference>
<evidence type="ECO:0000256" key="4">
    <source>
        <dbReference type="ARBA" id="ARBA00022741"/>
    </source>
</evidence>
<dbReference type="GO" id="GO:0005737">
    <property type="term" value="C:cytoplasm"/>
    <property type="evidence" value="ECO:0007669"/>
    <property type="project" value="InterPro"/>
</dbReference>
<dbReference type="Pfam" id="PF02540">
    <property type="entry name" value="NAD_synthase"/>
    <property type="match status" value="1"/>
</dbReference>
<dbReference type="FunFam" id="3.40.50.620:FF:000106">
    <property type="entry name" value="Glutamine-dependent NAD(+) synthetase"/>
    <property type="match status" value="1"/>
</dbReference>
<organism evidence="12 13">
    <name type="scientific">Desulfobotulus alkaliphilus</name>
    <dbReference type="NCBI Taxonomy" id="622671"/>
    <lineage>
        <taxon>Bacteria</taxon>
        <taxon>Pseudomonadati</taxon>
        <taxon>Thermodesulfobacteriota</taxon>
        <taxon>Desulfobacteria</taxon>
        <taxon>Desulfobacterales</taxon>
        <taxon>Desulfobacteraceae</taxon>
        <taxon>Desulfobotulus</taxon>
    </lineage>
</organism>
<evidence type="ECO:0000256" key="9">
    <source>
        <dbReference type="PROSITE-ProRule" id="PRU10139"/>
    </source>
</evidence>
<dbReference type="PIRSF" id="PIRSF006630">
    <property type="entry name" value="NADS_GAT"/>
    <property type="match status" value="1"/>
</dbReference>
<name>A0A562RUZ7_9BACT</name>
<keyword evidence="4 7" id="KW-0547">Nucleotide-binding</keyword>
<feature type="active site" description="Proton acceptor" evidence="9">
    <location>
        <position position="41"/>
    </location>
</feature>
<dbReference type="RefSeq" id="WP_144684280.1">
    <property type="nucleotide sequence ID" value="NZ_VLLC01000010.1"/>
</dbReference>
<dbReference type="InterPro" id="IPR000132">
    <property type="entry name" value="Nitrilase/CN_hydratase_CS"/>
</dbReference>
<keyword evidence="6 7" id="KW-0520">NAD</keyword>
<dbReference type="HAMAP" id="MF_02090">
    <property type="entry name" value="NadE_glutamine_dep"/>
    <property type="match status" value="1"/>
</dbReference>
<dbReference type="GO" id="GO:0009435">
    <property type="term" value="P:NAD+ biosynthetic process"/>
    <property type="evidence" value="ECO:0007669"/>
    <property type="project" value="UniProtKB-UniRule"/>
</dbReference>
<sequence>MKIAMAQLNPLVGDLEGNATKIIEACERAGQEGAALVIFPELTLTGYPPLDLLERKAFIEANLAMKERLIGKIKDIAFLFGYVAMNPDDEGPELQNAAVFAKDGIILGEIRKVLLPQYDVFDECRYFAPGKTATPVLYGGLRFGVTICEDAWNSGHIPAKKGYTQNPVADLAPGCDVLINLSASPFHVDKVRLRDQLFSGIARQYAIPVLEVNQAGANDTLVFDGASTAYDEKGHILGRAAAFEEDLILVDLEKKTGDIRKLPETEEDQIHRALVTGIRDYLHKCGFTKAVVGSSGGIDSALVLALAAEALGAENIISVFMPGPYTAADNFEDTRLLAENLKIRLDIVPIQQTMEAMAASSSLFDPESHGITEQNLQARIRGTLLMAYANRYHALALPTGNKAEMAVGYSTLYGDMNGGLAVLGDVSKTRVWALSRRINERAGFALIPERIIEKAPSAELKPDQRDQDDLPDYAVVDAIVAHHVEDLEDAEKIIARGYAEDAVRDVIRRIQFNEYKRQQAAPVIRITSRSFGYGRRYPMACRLRY</sequence>
<feature type="domain" description="CN hydrolase" evidence="11">
    <location>
        <begin position="1"/>
        <end position="254"/>
    </location>
</feature>
<dbReference type="AlphaFoldDB" id="A0A562RUZ7"/>
<feature type="binding site" evidence="7">
    <location>
        <position position="516"/>
    </location>
    <ligand>
        <name>deamido-NAD(+)</name>
        <dbReference type="ChEBI" id="CHEBI:58437"/>
        <note>ligand shared between two neighboring subunits</note>
    </ligand>
</feature>
<dbReference type="EC" id="6.3.5.1" evidence="7 8"/>
<feature type="active site" description="Proton acceptor; for glutaminase activity" evidence="7">
    <location>
        <position position="41"/>
    </location>
</feature>
<dbReference type="UniPathway" id="UPA00253">
    <property type="reaction ID" value="UER00334"/>
</dbReference>
<evidence type="ECO:0000256" key="2">
    <source>
        <dbReference type="ARBA" id="ARBA00007145"/>
    </source>
</evidence>
<proteinExistence type="inferred from homology"/>
<feature type="active site" description="Nucleophile; for glutaminase activity" evidence="7">
    <location>
        <position position="148"/>
    </location>
</feature>
<dbReference type="InterPro" id="IPR022310">
    <property type="entry name" value="NAD/GMP_synthase"/>
</dbReference>
<dbReference type="GO" id="GO:0008795">
    <property type="term" value="F:NAD+ synthase activity"/>
    <property type="evidence" value="ECO:0007669"/>
    <property type="project" value="UniProtKB-UniRule"/>
</dbReference>
<dbReference type="InterPro" id="IPR014729">
    <property type="entry name" value="Rossmann-like_a/b/a_fold"/>
</dbReference>
<accession>A0A562RUZ7</accession>
<dbReference type="SUPFAM" id="SSF52402">
    <property type="entry name" value="Adenine nucleotide alpha hydrolases-like"/>
    <property type="match status" value="1"/>
</dbReference>
<dbReference type="PANTHER" id="PTHR23090">
    <property type="entry name" value="NH 3 /GLUTAMINE-DEPENDENT NAD + SYNTHETASE"/>
    <property type="match status" value="1"/>
</dbReference>
<dbReference type="EMBL" id="VLLC01000010">
    <property type="protein sequence ID" value="TWI72454.1"/>
    <property type="molecule type" value="Genomic_DNA"/>
</dbReference>
<feature type="binding site" evidence="7">
    <location>
        <begin position="293"/>
        <end position="300"/>
    </location>
    <ligand>
        <name>ATP</name>
        <dbReference type="ChEBI" id="CHEBI:30616"/>
    </ligand>
</feature>
<dbReference type="Gene3D" id="3.60.110.10">
    <property type="entry name" value="Carbon-nitrogen hydrolase"/>
    <property type="match status" value="1"/>
</dbReference>
<keyword evidence="3 7" id="KW-0436">Ligase</keyword>
<dbReference type="Gene3D" id="3.40.50.620">
    <property type="entry name" value="HUPs"/>
    <property type="match status" value="1"/>
</dbReference>
<evidence type="ECO:0000256" key="5">
    <source>
        <dbReference type="ARBA" id="ARBA00022840"/>
    </source>
</evidence>
<dbReference type="CDD" id="cd07570">
    <property type="entry name" value="GAT_Gln-NAD-synth"/>
    <property type="match status" value="1"/>
</dbReference>
<evidence type="ECO:0000256" key="8">
    <source>
        <dbReference type="PIRNR" id="PIRNR006630"/>
    </source>
</evidence>
<evidence type="ECO:0000259" key="11">
    <source>
        <dbReference type="PROSITE" id="PS50263"/>
    </source>
</evidence>
<dbReference type="Pfam" id="PF00795">
    <property type="entry name" value="CN_hydrolase"/>
    <property type="match status" value="1"/>
</dbReference>
<feature type="active site" description="For glutaminase activity" evidence="7">
    <location>
        <position position="112"/>
    </location>
</feature>
<dbReference type="CDD" id="cd00553">
    <property type="entry name" value="NAD_synthase"/>
    <property type="match status" value="1"/>
</dbReference>
<gene>
    <name evidence="7" type="primary">nadE</name>
    <name evidence="12" type="ORF">LZ24_01596</name>
</gene>
<dbReference type="GO" id="GO:0000257">
    <property type="term" value="F:nitrilase activity"/>
    <property type="evidence" value="ECO:0007669"/>
    <property type="project" value="UniProtKB-ARBA"/>
</dbReference>
<dbReference type="InterPro" id="IPR014445">
    <property type="entry name" value="Gln-dep_NAD_synthase"/>
</dbReference>
<dbReference type="GO" id="GO:0004359">
    <property type="term" value="F:glutaminase activity"/>
    <property type="evidence" value="ECO:0007669"/>
    <property type="project" value="InterPro"/>
</dbReference>
<comment type="similarity">
    <text evidence="2 7 8">In the C-terminal section; belongs to the NAD synthetase family.</text>
</comment>
<feature type="binding site" evidence="7">
    <location>
        <position position="404"/>
    </location>
    <ligand>
        <name>deamido-NAD(+)</name>
        <dbReference type="ChEBI" id="CHEBI:58437"/>
        <note>ligand shared between two neighboring subunits</note>
    </ligand>
</feature>
<comment type="similarity">
    <text evidence="10">Belongs to the NAD synthetase family.</text>
</comment>
<feature type="binding site" evidence="7">
    <location>
        <position position="399"/>
    </location>
    <ligand>
        <name>ATP</name>
        <dbReference type="ChEBI" id="CHEBI:30616"/>
    </ligand>
</feature>
<comment type="caution">
    <text evidence="12">The sequence shown here is derived from an EMBL/GenBank/DDBJ whole genome shotgun (WGS) entry which is preliminary data.</text>
</comment>
<reference evidence="12 13" key="1">
    <citation type="submission" date="2019-07" db="EMBL/GenBank/DDBJ databases">
        <title>Genome sequencing of 100 strains of the haloalkaliphilic chemolithoautotrophic sulfur-oxidizing bacterium Thioalkalivibrio.</title>
        <authorList>
            <person name="Muyzer G."/>
        </authorList>
    </citation>
    <scope>NUCLEOTIDE SEQUENCE [LARGE SCALE GENOMIC DNA]</scope>
    <source>
        <strain evidence="12 13">ASO4-4</strain>
    </source>
</reference>
<dbReference type="NCBIfam" id="TIGR00552">
    <property type="entry name" value="nadE"/>
    <property type="match status" value="1"/>
</dbReference>
<dbReference type="GO" id="GO:0003952">
    <property type="term" value="F:NAD+ synthase (glutamine-hydrolyzing) activity"/>
    <property type="evidence" value="ECO:0007669"/>
    <property type="project" value="UniProtKB-UniRule"/>
</dbReference>
<comment type="function">
    <text evidence="7">Catalyzes the ATP-dependent amidation of deamido-NAD to form NAD. Uses L-glutamine as a nitrogen source.</text>
</comment>
<evidence type="ECO:0000313" key="12">
    <source>
        <dbReference type="EMBL" id="TWI72454.1"/>
    </source>
</evidence>
<feature type="binding site" evidence="7">
    <location>
        <position position="190"/>
    </location>
    <ligand>
        <name>L-glutamine</name>
        <dbReference type="ChEBI" id="CHEBI:58359"/>
    </ligand>
</feature>
<dbReference type="PROSITE" id="PS50263">
    <property type="entry name" value="CN_HYDROLASE"/>
    <property type="match status" value="1"/>
</dbReference>
<dbReference type="OrthoDB" id="9799210at2"/>
<feature type="binding site" evidence="7">
    <location>
        <position position="375"/>
    </location>
    <ligand>
        <name>deamido-NAD(+)</name>
        <dbReference type="ChEBI" id="CHEBI:58437"/>
        <note>ligand shared between two neighboring subunits</note>
    </ligand>
</feature>